<organism evidence="2 3">
    <name type="scientific">Candidatus Doudnabacteria bacterium RIFCSPLOWO2_01_FULL_44_21</name>
    <dbReference type="NCBI Taxonomy" id="1817841"/>
    <lineage>
        <taxon>Bacteria</taxon>
        <taxon>Candidatus Doudnaibacteriota</taxon>
    </lineage>
</organism>
<sequence>MKNIVGLKEFRNNVDVWIKHVKHGNSVVVMKRSEPIFRVSPVEEEIWEEITDPKLFVATAAQKKALIKAEQNLEHGKSLSYHDTIRKLGLKN</sequence>
<reference evidence="2 3" key="1">
    <citation type="journal article" date="2016" name="Nat. Commun.">
        <title>Thousands of microbial genomes shed light on interconnected biogeochemical processes in an aquifer system.</title>
        <authorList>
            <person name="Anantharaman K."/>
            <person name="Brown C.T."/>
            <person name="Hug L.A."/>
            <person name="Sharon I."/>
            <person name="Castelle C.J."/>
            <person name="Probst A.J."/>
            <person name="Thomas B.C."/>
            <person name="Singh A."/>
            <person name="Wilkins M.J."/>
            <person name="Karaoz U."/>
            <person name="Brodie E.L."/>
            <person name="Williams K.H."/>
            <person name="Hubbard S.S."/>
            <person name="Banfield J.F."/>
        </authorList>
    </citation>
    <scope>NUCLEOTIDE SEQUENCE [LARGE SCALE GENOMIC DNA]</scope>
</reference>
<name>A0A1F5PXB9_9BACT</name>
<evidence type="ECO:0000256" key="1">
    <source>
        <dbReference type="ARBA" id="ARBA00009981"/>
    </source>
</evidence>
<accession>A0A1F5PXB9</accession>
<evidence type="ECO:0008006" key="4">
    <source>
        <dbReference type="Google" id="ProtNLM"/>
    </source>
</evidence>
<dbReference type="Proteomes" id="UP000177281">
    <property type="component" value="Unassembled WGS sequence"/>
</dbReference>
<dbReference type="EMBL" id="MFFB01000013">
    <property type="protein sequence ID" value="OGE94559.1"/>
    <property type="molecule type" value="Genomic_DNA"/>
</dbReference>
<dbReference type="STRING" id="1817841.A3B10_00150"/>
<evidence type="ECO:0000313" key="2">
    <source>
        <dbReference type="EMBL" id="OGE94559.1"/>
    </source>
</evidence>
<comment type="similarity">
    <text evidence="1">Belongs to the phD/YefM antitoxin family.</text>
</comment>
<proteinExistence type="inferred from homology"/>
<protein>
    <recommendedName>
        <fullName evidence="4">Antitoxin</fullName>
    </recommendedName>
</protein>
<comment type="caution">
    <text evidence="2">The sequence shown here is derived from an EMBL/GenBank/DDBJ whole genome shotgun (WGS) entry which is preliminary data.</text>
</comment>
<gene>
    <name evidence="2" type="ORF">A3B10_00150</name>
</gene>
<dbReference type="InterPro" id="IPR036165">
    <property type="entry name" value="YefM-like_sf"/>
</dbReference>
<evidence type="ECO:0000313" key="3">
    <source>
        <dbReference type="Proteomes" id="UP000177281"/>
    </source>
</evidence>
<dbReference type="SUPFAM" id="SSF143120">
    <property type="entry name" value="YefM-like"/>
    <property type="match status" value="1"/>
</dbReference>
<dbReference type="AlphaFoldDB" id="A0A1F5PXB9"/>